<evidence type="ECO:0000313" key="2">
    <source>
        <dbReference type="EMBL" id="CAH0018575.1"/>
    </source>
</evidence>
<dbReference type="EMBL" id="CABFNQ020000534">
    <property type="protein sequence ID" value="CAH0018575.1"/>
    <property type="molecule type" value="Genomic_DNA"/>
</dbReference>
<reference evidence="2" key="1">
    <citation type="submission" date="2021-10" db="EMBL/GenBank/DDBJ databases">
        <authorList>
            <person name="Piombo E."/>
        </authorList>
    </citation>
    <scope>NUCLEOTIDE SEQUENCE</scope>
</reference>
<dbReference type="AlphaFoldDB" id="A0A9N9YCR5"/>
<comment type="caution">
    <text evidence="2">The sequence shown here is derived from an EMBL/GenBank/DDBJ whole genome shotgun (WGS) entry which is preliminary data.</text>
</comment>
<dbReference type="Proteomes" id="UP000696573">
    <property type="component" value="Unassembled WGS sequence"/>
</dbReference>
<sequence length="89" mass="9753">MAGSGRQKHEGTLMGSPLGKQRVRESNAKSTVVPWTKIVTQWYEYAYSCMGKLTGTYYRHATASSLSLLLEPVMSIVMAGPELSLQNTA</sequence>
<gene>
    <name evidence="2" type="ORF">CRHIZ90672A_00017076</name>
</gene>
<keyword evidence="3" id="KW-1185">Reference proteome</keyword>
<name>A0A9N9YCR5_9HYPO</name>
<organism evidence="2 3">
    <name type="scientific">Clonostachys rhizophaga</name>
    <dbReference type="NCBI Taxonomy" id="160324"/>
    <lineage>
        <taxon>Eukaryota</taxon>
        <taxon>Fungi</taxon>
        <taxon>Dikarya</taxon>
        <taxon>Ascomycota</taxon>
        <taxon>Pezizomycotina</taxon>
        <taxon>Sordariomycetes</taxon>
        <taxon>Hypocreomycetidae</taxon>
        <taxon>Hypocreales</taxon>
        <taxon>Bionectriaceae</taxon>
        <taxon>Clonostachys</taxon>
    </lineage>
</organism>
<evidence type="ECO:0000256" key="1">
    <source>
        <dbReference type="SAM" id="MobiDB-lite"/>
    </source>
</evidence>
<feature type="region of interest" description="Disordered" evidence="1">
    <location>
        <begin position="1"/>
        <end position="29"/>
    </location>
</feature>
<proteinExistence type="predicted"/>
<accession>A0A9N9YCR5</accession>
<protein>
    <submittedName>
        <fullName evidence="2">Uncharacterized protein</fullName>
    </submittedName>
</protein>
<evidence type="ECO:0000313" key="3">
    <source>
        <dbReference type="Proteomes" id="UP000696573"/>
    </source>
</evidence>